<dbReference type="InterPro" id="IPR027417">
    <property type="entry name" value="P-loop_NTPase"/>
</dbReference>
<evidence type="ECO:0000259" key="1">
    <source>
        <dbReference type="Pfam" id="PF01656"/>
    </source>
</evidence>
<dbReference type="Gene3D" id="3.40.50.300">
    <property type="entry name" value="P-loop containing nucleotide triphosphate hydrolases"/>
    <property type="match status" value="1"/>
</dbReference>
<dbReference type="AlphaFoldDB" id="A0A1I2BHJ5"/>
<dbReference type="PANTHER" id="PTHR13696:SF52">
    <property type="entry name" value="PARA FAMILY PROTEIN CT_582"/>
    <property type="match status" value="1"/>
</dbReference>
<dbReference type="RefSeq" id="WP_091539237.1">
    <property type="nucleotide sequence ID" value="NZ_FONY01000003.1"/>
</dbReference>
<dbReference type="PANTHER" id="PTHR13696">
    <property type="entry name" value="P-LOOP CONTAINING NUCLEOSIDE TRIPHOSPHATE HYDROLASE"/>
    <property type="match status" value="1"/>
</dbReference>
<gene>
    <name evidence="2" type="ORF">SAMN04488541_100319</name>
</gene>
<dbReference type="InterPro" id="IPR002586">
    <property type="entry name" value="CobQ/CobB/MinD/ParA_Nub-bd_dom"/>
</dbReference>
<dbReference type="SUPFAM" id="SSF52540">
    <property type="entry name" value="P-loop containing nucleoside triphosphate hydrolases"/>
    <property type="match status" value="1"/>
</dbReference>
<dbReference type="Proteomes" id="UP000199513">
    <property type="component" value="Unassembled WGS sequence"/>
</dbReference>
<organism evidence="2 3">
    <name type="scientific">Thermoflexibacter ruber</name>
    <dbReference type="NCBI Taxonomy" id="1003"/>
    <lineage>
        <taxon>Bacteria</taxon>
        <taxon>Pseudomonadati</taxon>
        <taxon>Bacteroidota</taxon>
        <taxon>Cytophagia</taxon>
        <taxon>Cytophagales</taxon>
        <taxon>Thermoflexibacteraceae</taxon>
        <taxon>Thermoflexibacter</taxon>
    </lineage>
</organism>
<dbReference type="PIRSF" id="PIRSF009320">
    <property type="entry name" value="Nuc_binding_HP_1000"/>
    <property type="match status" value="1"/>
</dbReference>
<name>A0A1I2BHJ5_9BACT</name>
<dbReference type="InterPro" id="IPR050678">
    <property type="entry name" value="DNA_Partitioning_ATPase"/>
</dbReference>
<feature type="domain" description="CobQ/CobB/MinD/ParA nucleotide binding" evidence="1">
    <location>
        <begin position="6"/>
        <end position="153"/>
    </location>
</feature>
<reference evidence="2 3" key="1">
    <citation type="submission" date="2016-10" db="EMBL/GenBank/DDBJ databases">
        <authorList>
            <person name="de Groot N.N."/>
        </authorList>
    </citation>
    <scope>NUCLEOTIDE SEQUENCE [LARGE SCALE GENOMIC DNA]</scope>
    <source>
        <strain>GEY</strain>
        <strain evidence="3">DSM 9560</strain>
    </source>
</reference>
<accession>A0A1I2BHJ5</accession>
<dbReference type="OrthoDB" id="978593at2"/>
<evidence type="ECO:0000313" key="2">
    <source>
        <dbReference type="EMBL" id="SFE55644.1"/>
    </source>
</evidence>
<dbReference type="CDD" id="cd02042">
    <property type="entry name" value="ParAB_family"/>
    <property type="match status" value="1"/>
</dbReference>
<evidence type="ECO:0000313" key="3">
    <source>
        <dbReference type="Proteomes" id="UP000199513"/>
    </source>
</evidence>
<sequence>MATKVISFVTLKGGSGKTTLLMLTAAAVHNRTHKKLLVIDSDPQRSVKQIYVQENNKNSYDVFAFNWNQPKPDENFEKVLTIAKSKYDLIFMDLPPGRITDTEIYHSILRSDVLIVPVVASVLDINATTTFLETLPEILKDKTTPLEVYGVINKQDQSIEYKHLTKLAGIGGMQLFYSPLSNLVRYKRGISTVHDITLPDAKEDEFNMYFDEFCTKCYVF</sequence>
<proteinExistence type="predicted"/>
<protein>
    <submittedName>
        <fullName evidence="2">Cellulose biosynthesis protein BcsQ</fullName>
    </submittedName>
</protein>
<dbReference type="STRING" id="1003.SAMN04488541_100319"/>
<dbReference type="EMBL" id="FONY01000003">
    <property type="protein sequence ID" value="SFE55644.1"/>
    <property type="molecule type" value="Genomic_DNA"/>
</dbReference>
<dbReference type="Pfam" id="PF01656">
    <property type="entry name" value="CbiA"/>
    <property type="match status" value="1"/>
</dbReference>
<keyword evidence="3" id="KW-1185">Reference proteome</keyword>